<comment type="caution">
    <text evidence="3">The sequence shown here is derived from an EMBL/GenBank/DDBJ whole genome shotgun (WGS) entry which is preliminary data.</text>
</comment>
<evidence type="ECO:0000313" key="3">
    <source>
        <dbReference type="EMBL" id="MBI9114263.1"/>
    </source>
</evidence>
<dbReference type="RefSeq" id="WP_198732827.1">
    <property type="nucleotide sequence ID" value="NZ_JAEINH010000003.1"/>
</dbReference>
<dbReference type="Proteomes" id="UP000602087">
    <property type="component" value="Unassembled WGS sequence"/>
</dbReference>
<protein>
    <submittedName>
        <fullName evidence="3">DJ-1/PfpI family protein</fullName>
    </submittedName>
</protein>
<dbReference type="SUPFAM" id="SSF52317">
    <property type="entry name" value="Class I glutamine amidotransferase-like"/>
    <property type="match status" value="1"/>
</dbReference>
<dbReference type="InterPro" id="IPR052158">
    <property type="entry name" value="INH-QAR"/>
</dbReference>
<feature type="domain" description="DJ-1/PfpI" evidence="2">
    <location>
        <begin position="8"/>
        <end position="175"/>
    </location>
</feature>
<dbReference type="InterPro" id="IPR029062">
    <property type="entry name" value="Class_I_gatase-like"/>
</dbReference>
<keyword evidence="1" id="KW-0472">Membrane</keyword>
<feature type="transmembrane region" description="Helical" evidence="1">
    <location>
        <begin position="103"/>
        <end position="123"/>
    </location>
</feature>
<organism evidence="3 4">
    <name type="scientific">Sanguibacter suaedae</name>
    <dbReference type="NCBI Taxonomy" id="2795737"/>
    <lineage>
        <taxon>Bacteria</taxon>
        <taxon>Bacillati</taxon>
        <taxon>Actinomycetota</taxon>
        <taxon>Actinomycetes</taxon>
        <taxon>Micrococcales</taxon>
        <taxon>Sanguibacteraceae</taxon>
        <taxon>Sanguibacter</taxon>
    </lineage>
</organism>
<dbReference type="PANTHER" id="PTHR43130:SF3">
    <property type="entry name" value="HTH-TYPE TRANSCRIPTIONAL REGULATOR RV1931C"/>
    <property type="match status" value="1"/>
</dbReference>
<name>A0A934IAC1_9MICO</name>
<dbReference type="AlphaFoldDB" id="A0A934IAC1"/>
<keyword evidence="1" id="KW-0812">Transmembrane</keyword>
<dbReference type="InterPro" id="IPR002818">
    <property type="entry name" value="DJ-1/PfpI"/>
</dbReference>
<evidence type="ECO:0000259" key="2">
    <source>
        <dbReference type="Pfam" id="PF01965"/>
    </source>
</evidence>
<evidence type="ECO:0000313" key="4">
    <source>
        <dbReference type="Proteomes" id="UP000602087"/>
    </source>
</evidence>
<sequence>MSTGGQLRIGLYVFDDAEELDVVGPYAVLVRWAGRSALHPQVMTFSDDGAGVRLSHGLRLVPDCSWEDVEPLHVLVHPGGPGATRLMADSDHLARVRDARARVPLLVSVCTGSLVLAAAGLLAGRAVAAHRDHVDLLSRAEPGALVDGEARYVDDGDLVTTSGTSAGVDAALHLVSRFEGEDLARDLGHELQHDPWPPA</sequence>
<gene>
    <name evidence="3" type="ORF">JAV76_04445</name>
</gene>
<dbReference type="Gene3D" id="3.40.50.880">
    <property type="match status" value="1"/>
</dbReference>
<reference evidence="3" key="1">
    <citation type="submission" date="2020-12" db="EMBL/GenBank/DDBJ databases">
        <title>Sanguibacter suaedae sp. nov., isolated from Suaeda aralocaspica.</title>
        <authorList>
            <person name="Ma Q."/>
        </authorList>
    </citation>
    <scope>NUCLEOTIDE SEQUENCE</scope>
    <source>
        <strain evidence="3">YZGR15</strain>
    </source>
</reference>
<keyword evidence="4" id="KW-1185">Reference proteome</keyword>
<dbReference type="EMBL" id="JAEINH010000003">
    <property type="protein sequence ID" value="MBI9114263.1"/>
    <property type="molecule type" value="Genomic_DNA"/>
</dbReference>
<accession>A0A934IAC1</accession>
<dbReference type="PANTHER" id="PTHR43130">
    <property type="entry name" value="ARAC-FAMILY TRANSCRIPTIONAL REGULATOR"/>
    <property type="match status" value="1"/>
</dbReference>
<proteinExistence type="predicted"/>
<keyword evidence="1" id="KW-1133">Transmembrane helix</keyword>
<evidence type="ECO:0000256" key="1">
    <source>
        <dbReference type="SAM" id="Phobius"/>
    </source>
</evidence>
<dbReference type="Pfam" id="PF01965">
    <property type="entry name" value="DJ-1_PfpI"/>
    <property type="match status" value="1"/>
</dbReference>